<sequence>MANTERRNGPSGGHYYEHFDGHGNFVGRSEIRESIQGGLSYDHFDKYGVYLGHSEDRTGPFLNAHAERFASPDETLTDEPVIVRETWSEKMGRWTAPLRSATEKGRRRLVLLQQHWDPSAGDGPDGDGAALMPTVLRVAIAVANLALLIWGFNLVEVGNGLGWLPLLLGTLGVIYGFISFLRVMLTTLVAGMALSAILSFLI</sequence>
<keyword evidence="1" id="KW-0472">Membrane</keyword>
<feature type="transmembrane region" description="Helical" evidence="1">
    <location>
        <begin position="135"/>
        <end position="155"/>
    </location>
</feature>
<reference evidence="2 3" key="1">
    <citation type="submission" date="2016-10" db="EMBL/GenBank/DDBJ databases">
        <authorList>
            <person name="de Groot N.N."/>
        </authorList>
    </citation>
    <scope>NUCLEOTIDE SEQUENCE [LARGE SCALE GENOMIC DNA]</scope>
    <source>
        <strain evidence="2 3">DSM 19548</strain>
    </source>
</reference>
<feature type="transmembrane region" description="Helical" evidence="1">
    <location>
        <begin position="161"/>
        <end position="178"/>
    </location>
</feature>
<keyword evidence="1" id="KW-1133">Transmembrane helix</keyword>
<dbReference type="RefSeq" id="WP_093360406.1">
    <property type="nucleotide sequence ID" value="NZ_FOLG01000004.1"/>
</dbReference>
<keyword evidence="3" id="KW-1185">Reference proteome</keyword>
<accession>A0A1I1IG84</accession>
<protein>
    <submittedName>
        <fullName evidence="2">Uncharacterized protein</fullName>
    </submittedName>
</protein>
<keyword evidence="1" id="KW-0812">Transmembrane</keyword>
<proteinExistence type="predicted"/>
<evidence type="ECO:0000313" key="3">
    <source>
        <dbReference type="Proteomes" id="UP000198728"/>
    </source>
</evidence>
<evidence type="ECO:0000256" key="1">
    <source>
        <dbReference type="SAM" id="Phobius"/>
    </source>
</evidence>
<dbReference type="AlphaFoldDB" id="A0A1I1IG84"/>
<evidence type="ECO:0000313" key="2">
    <source>
        <dbReference type="EMBL" id="SFC35266.1"/>
    </source>
</evidence>
<name>A0A1I1IG84_9RHOB</name>
<dbReference type="EMBL" id="FOLG01000004">
    <property type="protein sequence ID" value="SFC35266.1"/>
    <property type="molecule type" value="Genomic_DNA"/>
</dbReference>
<gene>
    <name evidence="2" type="ORF">SAMN04488094_10478</name>
</gene>
<organism evidence="2 3">
    <name type="scientific">Tropicimonas isoalkanivorans</name>
    <dbReference type="NCBI Taxonomy" id="441112"/>
    <lineage>
        <taxon>Bacteria</taxon>
        <taxon>Pseudomonadati</taxon>
        <taxon>Pseudomonadota</taxon>
        <taxon>Alphaproteobacteria</taxon>
        <taxon>Rhodobacterales</taxon>
        <taxon>Roseobacteraceae</taxon>
        <taxon>Tropicimonas</taxon>
    </lineage>
</organism>
<dbReference type="Proteomes" id="UP000198728">
    <property type="component" value="Unassembled WGS sequence"/>
</dbReference>